<feature type="transmembrane region" description="Helical" evidence="1">
    <location>
        <begin position="71"/>
        <end position="87"/>
    </location>
</feature>
<dbReference type="AlphaFoldDB" id="A0A2G9GEL8"/>
<reference evidence="3" key="1">
    <citation type="journal article" date="2018" name="Gigascience">
        <title>Genome assembly of the Pink Ipe (Handroanthus impetiginosus, Bignoniaceae), a highly valued, ecologically keystone Neotropical timber forest tree.</title>
        <authorList>
            <person name="Silva-Junior O.B."/>
            <person name="Grattapaglia D."/>
            <person name="Novaes E."/>
            <person name="Collevatti R.G."/>
        </authorList>
    </citation>
    <scope>NUCLEOTIDE SEQUENCE [LARGE SCALE GENOMIC DNA]</scope>
    <source>
        <strain evidence="3">cv. UFG-1</strain>
    </source>
</reference>
<gene>
    <name evidence="2" type="ORF">CDL12_23742</name>
</gene>
<evidence type="ECO:0000256" key="1">
    <source>
        <dbReference type="SAM" id="Phobius"/>
    </source>
</evidence>
<proteinExistence type="predicted"/>
<dbReference type="EMBL" id="NKXS01005417">
    <property type="protein sequence ID" value="PIN03731.1"/>
    <property type="molecule type" value="Genomic_DNA"/>
</dbReference>
<keyword evidence="3" id="KW-1185">Reference proteome</keyword>
<feature type="transmembrane region" description="Helical" evidence="1">
    <location>
        <begin position="94"/>
        <end position="111"/>
    </location>
</feature>
<comment type="caution">
    <text evidence="2">The sequence shown here is derived from an EMBL/GenBank/DDBJ whole genome shotgun (WGS) entry which is preliminary data.</text>
</comment>
<feature type="transmembrane region" description="Helical" evidence="1">
    <location>
        <begin position="201"/>
        <end position="221"/>
    </location>
</feature>
<feature type="transmembrane region" description="Helical" evidence="1">
    <location>
        <begin position="37"/>
        <end position="59"/>
    </location>
</feature>
<keyword evidence="1" id="KW-0472">Membrane</keyword>
<dbReference type="Proteomes" id="UP000231279">
    <property type="component" value="Unassembled WGS sequence"/>
</dbReference>
<sequence>MEIPATLYFSCCSLITVTFLVIGFNSLDNQKHEFSPLLVLLLKQFLAISVCHSSSYALIHRPGANTSLVNHFKVSILGFSLPLYVHIVSGHVPLIHLLSYAVLAICFFFFFTTPSSIGFYVDFLIRFVVFSFSFRAQRDKFFPIVVLVASFFTAAIAAIFDGLSSDPKDFKTSKKVKLGASILASIIFQILVKFTSFSHVVAFLCFCVVWLGCLAMVMPLSDLGVFDFLLHNVLIGCVNAFGLYGPTFFAYCASVVLFVLHSKLETVQLVHDQDIVLW</sequence>
<name>A0A2G9GEL8_9LAMI</name>
<evidence type="ECO:0000313" key="3">
    <source>
        <dbReference type="Proteomes" id="UP000231279"/>
    </source>
</evidence>
<evidence type="ECO:0000313" key="2">
    <source>
        <dbReference type="EMBL" id="PIN03731.1"/>
    </source>
</evidence>
<organism evidence="2 3">
    <name type="scientific">Handroanthus impetiginosus</name>
    <dbReference type="NCBI Taxonomy" id="429701"/>
    <lineage>
        <taxon>Eukaryota</taxon>
        <taxon>Viridiplantae</taxon>
        <taxon>Streptophyta</taxon>
        <taxon>Embryophyta</taxon>
        <taxon>Tracheophyta</taxon>
        <taxon>Spermatophyta</taxon>
        <taxon>Magnoliopsida</taxon>
        <taxon>eudicotyledons</taxon>
        <taxon>Gunneridae</taxon>
        <taxon>Pentapetalae</taxon>
        <taxon>asterids</taxon>
        <taxon>lamiids</taxon>
        <taxon>Lamiales</taxon>
        <taxon>Bignoniaceae</taxon>
        <taxon>Crescentiina</taxon>
        <taxon>Tabebuia alliance</taxon>
        <taxon>Handroanthus</taxon>
    </lineage>
</organism>
<feature type="transmembrane region" description="Helical" evidence="1">
    <location>
        <begin position="233"/>
        <end position="260"/>
    </location>
</feature>
<keyword evidence="1" id="KW-1133">Transmembrane helix</keyword>
<feature type="transmembrane region" description="Helical" evidence="1">
    <location>
        <begin position="141"/>
        <end position="160"/>
    </location>
</feature>
<dbReference type="OrthoDB" id="1305768at2759"/>
<protein>
    <submittedName>
        <fullName evidence="2">Uncharacterized protein</fullName>
    </submittedName>
</protein>
<keyword evidence="1" id="KW-0812">Transmembrane</keyword>
<accession>A0A2G9GEL8</accession>
<feature type="transmembrane region" description="Helical" evidence="1">
    <location>
        <begin position="176"/>
        <end position="194"/>
    </location>
</feature>
<feature type="transmembrane region" description="Helical" evidence="1">
    <location>
        <begin position="6"/>
        <end position="25"/>
    </location>
</feature>